<feature type="compositionally biased region" description="Polar residues" evidence="1">
    <location>
        <begin position="46"/>
        <end position="55"/>
    </location>
</feature>
<name>A0A7S3WDH8_EMIHU</name>
<sequence length="300" mass="33231">MRGGCRDCPQATPLPGAPRRTATAAMLVLLLHAAFGEEQIPPPRSSADTHSNSMATMPRARSLKSGSITLNVVFGYSSVGKSTYAEQRFNSTHALLLFGVGQMGAWGWCSNSSSDKWVLRQMGFRRWCEIHETDRALVLKVGNYVGKCRAEGNARQLPVACVFHVNLYDFCRRPEILRRVRAIVNFPLPVRAIGLVASISQMKERILARGAIEKSKDWVTAQSNKSYPREAVLQEMKSTNLAAGFQHFVEGCFSKEPDVPLELIHSQSAFDFTKVTLSAALEILAQPAKQVTHEHESDRC</sequence>
<dbReference type="AlphaFoldDB" id="A0A7S3WDH8"/>
<organism evidence="3">
    <name type="scientific">Emiliania huxleyi</name>
    <name type="common">Coccolithophore</name>
    <name type="synonym">Pontosphaera huxleyi</name>
    <dbReference type="NCBI Taxonomy" id="2903"/>
    <lineage>
        <taxon>Eukaryota</taxon>
        <taxon>Haptista</taxon>
        <taxon>Haptophyta</taxon>
        <taxon>Prymnesiophyceae</taxon>
        <taxon>Isochrysidales</taxon>
        <taxon>Noelaerhabdaceae</taxon>
        <taxon>Emiliania</taxon>
    </lineage>
</organism>
<gene>
    <name evidence="3" type="ORF">EHUX00137_LOCUS18768</name>
</gene>
<evidence type="ECO:0000313" key="3">
    <source>
        <dbReference type="EMBL" id="CAE0551439.1"/>
    </source>
</evidence>
<keyword evidence="2" id="KW-0732">Signal</keyword>
<feature type="signal peptide" evidence="2">
    <location>
        <begin position="1"/>
        <end position="36"/>
    </location>
</feature>
<evidence type="ECO:0000256" key="1">
    <source>
        <dbReference type="SAM" id="MobiDB-lite"/>
    </source>
</evidence>
<protein>
    <submittedName>
        <fullName evidence="3">Uncharacterized protein</fullName>
    </submittedName>
</protein>
<reference evidence="3" key="1">
    <citation type="submission" date="2021-01" db="EMBL/GenBank/DDBJ databases">
        <authorList>
            <person name="Corre E."/>
            <person name="Pelletier E."/>
            <person name="Niang G."/>
            <person name="Scheremetjew M."/>
            <person name="Finn R."/>
            <person name="Kale V."/>
            <person name="Holt S."/>
            <person name="Cochrane G."/>
            <person name="Meng A."/>
            <person name="Brown T."/>
            <person name="Cohen L."/>
        </authorList>
    </citation>
    <scope>NUCLEOTIDE SEQUENCE</scope>
    <source>
        <strain evidence="3">379</strain>
    </source>
</reference>
<dbReference type="EMBL" id="HBIR01024472">
    <property type="protein sequence ID" value="CAE0551439.1"/>
    <property type="molecule type" value="Transcribed_RNA"/>
</dbReference>
<evidence type="ECO:0000256" key="2">
    <source>
        <dbReference type="SAM" id="SignalP"/>
    </source>
</evidence>
<feature type="chain" id="PRO_5030672861" evidence="2">
    <location>
        <begin position="37"/>
        <end position="300"/>
    </location>
</feature>
<proteinExistence type="predicted"/>
<accession>A0A7S3WDH8</accession>
<feature type="region of interest" description="Disordered" evidence="1">
    <location>
        <begin position="39"/>
        <end position="58"/>
    </location>
</feature>